<dbReference type="InterPro" id="IPR014292">
    <property type="entry name" value="Acyl_transf_WS/DGAT"/>
</dbReference>
<keyword evidence="5" id="KW-0444">Lipid biosynthesis</keyword>
<reference evidence="14" key="1">
    <citation type="submission" date="2022-04" db="EMBL/GenBank/DDBJ databases">
        <title>Lysobacter sp. CAU 1642 isolated from sea sand.</title>
        <authorList>
            <person name="Kim W."/>
        </authorList>
    </citation>
    <scope>NUCLEOTIDE SEQUENCE</scope>
    <source>
        <strain evidence="14">CAU 1642</strain>
    </source>
</reference>
<dbReference type="InterPro" id="IPR023213">
    <property type="entry name" value="CAT-like_dom_sf"/>
</dbReference>
<evidence type="ECO:0000256" key="11">
    <source>
        <dbReference type="SAM" id="MobiDB-lite"/>
    </source>
</evidence>
<keyword evidence="6" id="KW-0808">Transferase</keyword>
<dbReference type="InterPro" id="IPR004255">
    <property type="entry name" value="O-acyltransferase_WSD1_N"/>
</dbReference>
<dbReference type="PANTHER" id="PTHR31650">
    <property type="entry name" value="O-ACYLTRANSFERASE (WSD1-LIKE) FAMILY PROTEIN"/>
    <property type="match status" value="1"/>
</dbReference>
<feature type="domain" description="O-acyltransferase WSD1-like N-terminal" evidence="12">
    <location>
        <begin position="6"/>
        <end position="279"/>
    </location>
</feature>
<evidence type="ECO:0000256" key="3">
    <source>
        <dbReference type="ARBA" id="ARBA00009587"/>
    </source>
</evidence>
<keyword evidence="7" id="KW-0319">Glycerol metabolism</keyword>
<dbReference type="Gene3D" id="3.30.559.30">
    <property type="entry name" value="Nonribosomal peptide synthetase, condensation domain"/>
    <property type="match status" value="1"/>
</dbReference>
<evidence type="ECO:0000256" key="1">
    <source>
        <dbReference type="ARBA" id="ARBA00004771"/>
    </source>
</evidence>
<comment type="similarity">
    <text evidence="3">Belongs to the long-chain O-acyltransferase family.</text>
</comment>
<feature type="compositionally biased region" description="Basic residues" evidence="11">
    <location>
        <begin position="497"/>
        <end position="512"/>
    </location>
</feature>
<evidence type="ECO:0000259" key="13">
    <source>
        <dbReference type="Pfam" id="PF06974"/>
    </source>
</evidence>
<dbReference type="InterPro" id="IPR045034">
    <property type="entry name" value="O-acyltransferase_WSD1-like"/>
</dbReference>
<dbReference type="SUPFAM" id="SSF52777">
    <property type="entry name" value="CoA-dependent acyltransferases"/>
    <property type="match status" value="2"/>
</dbReference>
<comment type="pathway">
    <text evidence="1">Glycerolipid metabolism; triacylglycerol biosynthesis.</text>
</comment>
<evidence type="ECO:0000256" key="7">
    <source>
        <dbReference type="ARBA" id="ARBA00022798"/>
    </source>
</evidence>
<protein>
    <recommendedName>
        <fullName evidence="4">diacylglycerol O-acyltransferase</fullName>
        <ecNumber evidence="4">2.3.1.20</ecNumber>
    </recommendedName>
</protein>
<dbReference type="InterPro" id="IPR009721">
    <property type="entry name" value="O-acyltransferase_WSD1_C"/>
</dbReference>
<name>A0ABT0GIF7_9GAMM</name>
<feature type="compositionally biased region" description="Low complexity" evidence="11">
    <location>
        <begin position="487"/>
        <end position="496"/>
    </location>
</feature>
<accession>A0ABT0GIF7</accession>
<feature type="region of interest" description="Disordered" evidence="11">
    <location>
        <begin position="475"/>
        <end position="558"/>
    </location>
</feature>
<feature type="domain" description="O-acyltransferase WSD1 C-terminal" evidence="13">
    <location>
        <begin position="319"/>
        <end position="464"/>
    </location>
</feature>
<keyword evidence="8" id="KW-0443">Lipid metabolism</keyword>
<evidence type="ECO:0000313" key="15">
    <source>
        <dbReference type="Proteomes" id="UP001431449"/>
    </source>
</evidence>
<dbReference type="Pfam" id="PF06974">
    <property type="entry name" value="WS_DGAT_C"/>
    <property type="match status" value="1"/>
</dbReference>
<dbReference type="NCBIfam" id="TIGR02946">
    <property type="entry name" value="acyl_WS_DGAT"/>
    <property type="match status" value="1"/>
</dbReference>
<evidence type="ECO:0000256" key="6">
    <source>
        <dbReference type="ARBA" id="ARBA00022679"/>
    </source>
</evidence>
<dbReference type="Pfam" id="PF03007">
    <property type="entry name" value="WS_DGAT_cat"/>
    <property type="match status" value="1"/>
</dbReference>
<proteinExistence type="inferred from homology"/>
<dbReference type="RefSeq" id="WP_248209174.1">
    <property type="nucleotide sequence ID" value="NZ_JALNMH010000008.1"/>
</dbReference>
<organism evidence="14 15">
    <name type="scientific">Pseudomarimonas salicorniae</name>
    <dbReference type="NCBI Taxonomy" id="2933270"/>
    <lineage>
        <taxon>Bacteria</taxon>
        <taxon>Pseudomonadati</taxon>
        <taxon>Pseudomonadota</taxon>
        <taxon>Gammaproteobacteria</taxon>
        <taxon>Lysobacterales</taxon>
        <taxon>Lysobacteraceae</taxon>
        <taxon>Pseudomarimonas</taxon>
    </lineage>
</organism>
<comment type="caution">
    <text evidence="14">The sequence shown here is derived from an EMBL/GenBank/DDBJ whole genome shotgun (WGS) entry which is preliminary data.</text>
</comment>
<evidence type="ECO:0000256" key="10">
    <source>
        <dbReference type="ARBA" id="ARBA00048109"/>
    </source>
</evidence>
<dbReference type="Proteomes" id="UP001431449">
    <property type="component" value="Unassembled WGS sequence"/>
</dbReference>
<dbReference type="EC" id="2.3.1.20" evidence="4"/>
<feature type="compositionally biased region" description="Basic residues" evidence="11">
    <location>
        <begin position="525"/>
        <end position="538"/>
    </location>
</feature>
<dbReference type="Gene3D" id="3.30.559.10">
    <property type="entry name" value="Chloramphenicol acetyltransferase-like domain"/>
    <property type="match status" value="1"/>
</dbReference>
<evidence type="ECO:0000256" key="9">
    <source>
        <dbReference type="ARBA" id="ARBA00023315"/>
    </source>
</evidence>
<comment type="pathway">
    <text evidence="2">Lipid metabolism.</text>
</comment>
<evidence type="ECO:0000313" key="14">
    <source>
        <dbReference type="EMBL" id="MCK7594137.1"/>
    </source>
</evidence>
<evidence type="ECO:0000259" key="12">
    <source>
        <dbReference type="Pfam" id="PF03007"/>
    </source>
</evidence>
<dbReference type="PANTHER" id="PTHR31650:SF1">
    <property type="entry name" value="WAX ESTER SYNTHASE_DIACYLGLYCEROL ACYLTRANSFERASE 4-RELATED"/>
    <property type="match status" value="1"/>
</dbReference>
<dbReference type="EMBL" id="JALNMH010000008">
    <property type="protein sequence ID" value="MCK7594137.1"/>
    <property type="molecule type" value="Genomic_DNA"/>
</dbReference>
<evidence type="ECO:0000256" key="5">
    <source>
        <dbReference type="ARBA" id="ARBA00022516"/>
    </source>
</evidence>
<keyword evidence="9" id="KW-0012">Acyltransferase</keyword>
<sequence>MGNRALNLLDASWLLVESRETPMHVGALMPFSLPADAGPDFVRRIMAVFRSSDHVQPPWNRRLKSPKLKGLVPVWEEVEEIDLEHHVHHSALPHPGGERELGQHIARLHSQPLDLSRPPWEVELIEGLEGGRFALYTKVHHALMDGIGGVKLLVRAMSTDSKQSQKIQPFWTIKPEKKPERRKRSRAEAPAATAAQIAADLMDKARFQAGTVPDVARAFGAMIGAVRNKEDVLKIPFDTPTSVLNGRIHGPRRFATQRFRLDRLKALAKATDATLNDIVLALCGGALRRFLDELGELPEKSLTAGIPVSVRPRDDAESGNAITFIISTLGTDIADPLERLETIRASTRRAKEHVQSMPREAMLQYTLLLMAPYMGTLLTGIGGRTRPMFNITISNVPGPEKPLYFRGARLEASYPVSLVTHGQALNITCQSYDGHLNFGFTGCRDSLPHMQRVATYTGEALAELEALLLAPGARARPAGRSADKPAKQAAKPAAAKGKSKAKAKPKPKPKPKPKSEAKANSKTKPAARKTARRPKPKARIQDATEVNAPARRRRARSG</sequence>
<keyword evidence="15" id="KW-1185">Reference proteome</keyword>
<gene>
    <name evidence="14" type="ORF">M0G41_10685</name>
</gene>
<evidence type="ECO:0000256" key="8">
    <source>
        <dbReference type="ARBA" id="ARBA00023098"/>
    </source>
</evidence>
<evidence type="ECO:0000256" key="2">
    <source>
        <dbReference type="ARBA" id="ARBA00005189"/>
    </source>
</evidence>
<comment type="catalytic activity">
    <reaction evidence="10">
        <text>an acyl-CoA + a 1,2-diacyl-sn-glycerol = a triacyl-sn-glycerol + CoA</text>
        <dbReference type="Rhea" id="RHEA:10868"/>
        <dbReference type="ChEBI" id="CHEBI:17815"/>
        <dbReference type="ChEBI" id="CHEBI:57287"/>
        <dbReference type="ChEBI" id="CHEBI:58342"/>
        <dbReference type="ChEBI" id="CHEBI:64615"/>
        <dbReference type="EC" id="2.3.1.20"/>
    </reaction>
</comment>
<evidence type="ECO:0000256" key="4">
    <source>
        <dbReference type="ARBA" id="ARBA00013244"/>
    </source>
</evidence>